<dbReference type="EMBL" id="JAENGZ010000357">
    <property type="protein sequence ID" value="KAG6961167.1"/>
    <property type="molecule type" value="Genomic_DNA"/>
</dbReference>
<dbReference type="AlphaFoldDB" id="A0A8T1UH82"/>
<evidence type="ECO:0000313" key="2">
    <source>
        <dbReference type="Proteomes" id="UP000688947"/>
    </source>
</evidence>
<comment type="caution">
    <text evidence="1">The sequence shown here is derived from an EMBL/GenBank/DDBJ whole genome shotgun (WGS) entry which is preliminary data.</text>
</comment>
<accession>A0A8T1UH82</accession>
<name>A0A8T1UH82_9STRA</name>
<evidence type="ECO:0000313" key="1">
    <source>
        <dbReference type="EMBL" id="KAG6961167.1"/>
    </source>
</evidence>
<proteinExistence type="predicted"/>
<protein>
    <submittedName>
        <fullName evidence="1">Uncharacterized protein</fullName>
    </submittedName>
</protein>
<dbReference type="Proteomes" id="UP000688947">
    <property type="component" value="Unassembled WGS sequence"/>
</dbReference>
<organism evidence="1 2">
    <name type="scientific">Phytophthora cactorum</name>
    <dbReference type="NCBI Taxonomy" id="29920"/>
    <lineage>
        <taxon>Eukaryota</taxon>
        <taxon>Sar</taxon>
        <taxon>Stramenopiles</taxon>
        <taxon>Oomycota</taxon>
        <taxon>Peronosporomycetes</taxon>
        <taxon>Peronosporales</taxon>
        <taxon>Peronosporaceae</taxon>
        <taxon>Phytophthora</taxon>
    </lineage>
</organism>
<reference evidence="1" key="1">
    <citation type="submission" date="2021-01" db="EMBL/GenBank/DDBJ databases">
        <title>Phytophthora aleatoria, a newly-described species from Pinus radiata is distinct from Phytophthora cactorum isolates based on comparative genomics.</title>
        <authorList>
            <person name="Mcdougal R."/>
            <person name="Panda P."/>
            <person name="Williams N."/>
            <person name="Studholme D.J."/>
        </authorList>
    </citation>
    <scope>NUCLEOTIDE SEQUENCE</scope>
    <source>
        <strain evidence="1">NZFS 3830</strain>
    </source>
</reference>
<gene>
    <name evidence="1" type="ORF">JG687_00007817</name>
</gene>
<sequence>MALGRQATALTNCVLGVLIARTKIQKQLNYIQALGARGQDDGILGACQLTTQYTTTTPNKIVFARRRLIFTPAQVAGLFFSRAATNSTKSSLSIITVIMTRSGRKTAGTGSRTGCLMIEAST</sequence>